<organism evidence="1">
    <name type="scientific">uncultured Caudovirales phage</name>
    <dbReference type="NCBI Taxonomy" id="2100421"/>
    <lineage>
        <taxon>Viruses</taxon>
        <taxon>Duplodnaviria</taxon>
        <taxon>Heunggongvirae</taxon>
        <taxon>Uroviricota</taxon>
        <taxon>Caudoviricetes</taxon>
        <taxon>Peduoviridae</taxon>
        <taxon>Maltschvirus</taxon>
        <taxon>Maltschvirus maltsch</taxon>
    </lineage>
</organism>
<proteinExistence type="predicted"/>
<protein>
    <submittedName>
        <fullName evidence="1">Uncharacterized protein</fullName>
    </submittedName>
</protein>
<reference evidence="1" key="1">
    <citation type="submission" date="2020-04" db="EMBL/GenBank/DDBJ databases">
        <authorList>
            <person name="Chiriac C."/>
            <person name="Salcher M."/>
            <person name="Ghai R."/>
            <person name="Kavagutti S V."/>
        </authorList>
    </citation>
    <scope>NUCLEOTIDE SEQUENCE</scope>
</reference>
<sequence length="103" mass="11299">MTAHGTDPATVDQETFTDICVMFNDGIIGNLGIIQVIGTLTAGQFNTVLPKGATAFKLQDIIPTQYEYLYPPLSEEAKREAINQSLMAFAQMHPNAPSHIFKE</sequence>
<accession>A0A6J5KMI3</accession>
<name>A0A6J5KMI3_9CAUD</name>
<evidence type="ECO:0000313" key="1">
    <source>
        <dbReference type="EMBL" id="CAB4121439.1"/>
    </source>
</evidence>
<dbReference type="EMBL" id="LR796147">
    <property type="protein sequence ID" value="CAB4121439.1"/>
    <property type="molecule type" value="Genomic_DNA"/>
</dbReference>
<gene>
    <name evidence="1" type="ORF">UFOVP11_22</name>
</gene>